<proteinExistence type="predicted"/>
<dbReference type="Proteomes" id="UP001358586">
    <property type="component" value="Chromosome 12"/>
</dbReference>
<organism evidence="1 2">
    <name type="scientific">Gossypium arboreum</name>
    <name type="common">Tree cotton</name>
    <name type="synonym">Gossypium nanking</name>
    <dbReference type="NCBI Taxonomy" id="29729"/>
    <lineage>
        <taxon>Eukaryota</taxon>
        <taxon>Viridiplantae</taxon>
        <taxon>Streptophyta</taxon>
        <taxon>Embryophyta</taxon>
        <taxon>Tracheophyta</taxon>
        <taxon>Spermatophyta</taxon>
        <taxon>Magnoliopsida</taxon>
        <taxon>eudicotyledons</taxon>
        <taxon>Gunneridae</taxon>
        <taxon>Pentapetalae</taxon>
        <taxon>rosids</taxon>
        <taxon>malvids</taxon>
        <taxon>Malvales</taxon>
        <taxon>Malvaceae</taxon>
        <taxon>Malvoideae</taxon>
        <taxon>Gossypium</taxon>
    </lineage>
</organism>
<name>A0ABR0MMD2_GOSAR</name>
<comment type="caution">
    <text evidence="1">The sequence shown here is derived from an EMBL/GenBank/DDBJ whole genome shotgun (WGS) entry which is preliminary data.</text>
</comment>
<keyword evidence="2" id="KW-1185">Reference proteome</keyword>
<evidence type="ECO:0000313" key="2">
    <source>
        <dbReference type="Proteomes" id="UP001358586"/>
    </source>
</evidence>
<gene>
    <name evidence="1" type="ORF">PVK06_042859</name>
</gene>
<sequence length="138" mass="15927">MPRDLPAQVVELPSVEPNFGTIHSYPCSYPVGSKHFTTPSSEVSNFFPWWIHVNIEQYLFSLQEINQKWERDLPLKLKEHTFPSSSSTNAHQPSLVELVESFQMMVEECGLLDWALQKFCSVGEAKQAKFERAIHFNQ</sequence>
<protein>
    <submittedName>
        <fullName evidence="1">Uncharacterized protein</fullName>
    </submittedName>
</protein>
<evidence type="ECO:0000313" key="1">
    <source>
        <dbReference type="EMBL" id="KAK5774993.1"/>
    </source>
</evidence>
<dbReference type="EMBL" id="JARKNE010000012">
    <property type="protein sequence ID" value="KAK5774993.1"/>
    <property type="molecule type" value="Genomic_DNA"/>
</dbReference>
<accession>A0ABR0MMD2</accession>
<reference evidence="1 2" key="1">
    <citation type="submission" date="2023-03" db="EMBL/GenBank/DDBJ databases">
        <title>WGS of Gossypium arboreum.</title>
        <authorList>
            <person name="Yu D."/>
        </authorList>
    </citation>
    <scope>NUCLEOTIDE SEQUENCE [LARGE SCALE GENOMIC DNA]</scope>
    <source>
        <tissue evidence="1">Leaf</tissue>
    </source>
</reference>